<keyword evidence="9" id="KW-1185">Reference proteome</keyword>
<protein>
    <recommendedName>
        <fullName evidence="10">DUF350 domain-containing protein</fullName>
    </recommendedName>
</protein>
<proteinExistence type="inferred from homology"/>
<feature type="transmembrane region" description="Helical" evidence="7">
    <location>
        <begin position="12"/>
        <end position="30"/>
    </location>
</feature>
<evidence type="ECO:0000256" key="4">
    <source>
        <dbReference type="ARBA" id="ARBA00022692"/>
    </source>
</evidence>
<evidence type="ECO:0000256" key="6">
    <source>
        <dbReference type="ARBA" id="ARBA00023136"/>
    </source>
</evidence>
<evidence type="ECO:0000256" key="5">
    <source>
        <dbReference type="ARBA" id="ARBA00022989"/>
    </source>
</evidence>
<dbReference type="Pfam" id="PF03994">
    <property type="entry name" value="DUF350"/>
    <property type="match status" value="1"/>
</dbReference>
<feature type="transmembrane region" description="Helical" evidence="7">
    <location>
        <begin position="50"/>
        <end position="69"/>
    </location>
</feature>
<evidence type="ECO:0008006" key="10">
    <source>
        <dbReference type="Google" id="ProtNLM"/>
    </source>
</evidence>
<evidence type="ECO:0000313" key="9">
    <source>
        <dbReference type="Proteomes" id="UP001501243"/>
    </source>
</evidence>
<organism evidence="8 9">
    <name type="scientific">Hymenobacter ginsengisoli</name>
    <dbReference type="NCBI Taxonomy" id="1051626"/>
    <lineage>
        <taxon>Bacteria</taxon>
        <taxon>Pseudomonadati</taxon>
        <taxon>Bacteroidota</taxon>
        <taxon>Cytophagia</taxon>
        <taxon>Cytophagales</taxon>
        <taxon>Hymenobacteraceae</taxon>
        <taxon>Hymenobacter</taxon>
    </lineage>
</organism>
<name>A0ABP8PY85_9BACT</name>
<sequence length="71" mass="7721">MEYLNLKALTASVVYSLLGIVILVVSFYLFNKLTPGTLRREIIEEHNTALAIMSAAFMLAVALIISAAIHG</sequence>
<evidence type="ECO:0000256" key="7">
    <source>
        <dbReference type="SAM" id="Phobius"/>
    </source>
</evidence>
<dbReference type="InterPro" id="IPR007140">
    <property type="entry name" value="DUF350"/>
</dbReference>
<comment type="similarity">
    <text evidence="2">Belongs to the UPF0719 family.</text>
</comment>
<comment type="subcellular location">
    <subcellularLocation>
        <location evidence="1">Cell membrane</location>
        <topology evidence="1">Multi-pass membrane protein</topology>
    </subcellularLocation>
</comment>
<accession>A0ABP8PY85</accession>
<dbReference type="Proteomes" id="UP001501243">
    <property type="component" value="Unassembled WGS sequence"/>
</dbReference>
<evidence type="ECO:0000256" key="1">
    <source>
        <dbReference type="ARBA" id="ARBA00004651"/>
    </source>
</evidence>
<keyword evidence="6 7" id="KW-0472">Membrane</keyword>
<keyword evidence="4 7" id="KW-0812">Transmembrane</keyword>
<evidence type="ECO:0000256" key="2">
    <source>
        <dbReference type="ARBA" id="ARBA00005779"/>
    </source>
</evidence>
<reference evidence="9" key="1">
    <citation type="journal article" date="2019" name="Int. J. Syst. Evol. Microbiol.">
        <title>The Global Catalogue of Microorganisms (GCM) 10K type strain sequencing project: providing services to taxonomists for standard genome sequencing and annotation.</title>
        <authorList>
            <consortium name="The Broad Institute Genomics Platform"/>
            <consortium name="The Broad Institute Genome Sequencing Center for Infectious Disease"/>
            <person name="Wu L."/>
            <person name="Ma J."/>
        </authorList>
    </citation>
    <scope>NUCLEOTIDE SEQUENCE [LARGE SCALE GENOMIC DNA]</scope>
    <source>
        <strain evidence="9">JCM 17841</strain>
    </source>
</reference>
<comment type="caution">
    <text evidence="8">The sequence shown here is derived from an EMBL/GenBank/DDBJ whole genome shotgun (WGS) entry which is preliminary data.</text>
</comment>
<dbReference type="RefSeq" id="WP_208130376.1">
    <property type="nucleotide sequence ID" value="NZ_BAABGQ010000003.1"/>
</dbReference>
<gene>
    <name evidence="8" type="ORF">GCM10023172_04040</name>
</gene>
<keyword evidence="5 7" id="KW-1133">Transmembrane helix</keyword>
<dbReference type="EMBL" id="BAABGQ010000003">
    <property type="protein sequence ID" value="GAA4494247.1"/>
    <property type="molecule type" value="Genomic_DNA"/>
</dbReference>
<keyword evidence="3" id="KW-1003">Cell membrane</keyword>
<evidence type="ECO:0000256" key="3">
    <source>
        <dbReference type="ARBA" id="ARBA00022475"/>
    </source>
</evidence>
<evidence type="ECO:0000313" key="8">
    <source>
        <dbReference type="EMBL" id="GAA4494247.1"/>
    </source>
</evidence>